<evidence type="ECO:0000256" key="3">
    <source>
        <dbReference type="ARBA" id="ARBA00023002"/>
    </source>
</evidence>
<dbReference type="InterPro" id="IPR036291">
    <property type="entry name" value="NAD(P)-bd_dom_sf"/>
</dbReference>
<evidence type="ECO:0000256" key="1">
    <source>
        <dbReference type="ARBA" id="ARBA00006328"/>
    </source>
</evidence>
<evidence type="ECO:0000256" key="2">
    <source>
        <dbReference type="ARBA" id="ARBA00022857"/>
    </source>
</evidence>
<dbReference type="GO" id="GO:0005634">
    <property type="term" value="C:nucleus"/>
    <property type="evidence" value="ECO:0007669"/>
    <property type="project" value="TreeGrafter"/>
</dbReference>
<name>A0A165K220_EXIGL</name>
<feature type="domain" description="NmrA-like" evidence="4">
    <location>
        <begin position="4"/>
        <end position="300"/>
    </location>
</feature>
<dbReference type="InterPro" id="IPR051164">
    <property type="entry name" value="NmrA-like_oxidored"/>
</dbReference>
<dbReference type="Proteomes" id="UP000077266">
    <property type="component" value="Unassembled WGS sequence"/>
</dbReference>
<evidence type="ECO:0000313" key="5">
    <source>
        <dbReference type="EMBL" id="KZV95672.1"/>
    </source>
</evidence>
<accession>A0A165K220</accession>
<dbReference type="InParanoid" id="A0A165K220"/>
<evidence type="ECO:0000259" key="4">
    <source>
        <dbReference type="Pfam" id="PF05368"/>
    </source>
</evidence>
<dbReference type="SUPFAM" id="SSF51735">
    <property type="entry name" value="NAD(P)-binding Rossmann-fold domains"/>
    <property type="match status" value="1"/>
</dbReference>
<dbReference type="PANTHER" id="PTHR42748:SF30">
    <property type="entry name" value="NMRA-LIKE DOMAIN-CONTAINING PROTEIN"/>
    <property type="match status" value="1"/>
</dbReference>
<dbReference type="GO" id="GO:0016491">
    <property type="term" value="F:oxidoreductase activity"/>
    <property type="evidence" value="ECO:0007669"/>
    <property type="project" value="UniProtKB-KW"/>
</dbReference>
<protein>
    <submittedName>
        <fullName evidence="5">NAD(P)-binding protein</fullName>
    </submittedName>
</protein>
<dbReference type="Gene3D" id="3.90.25.10">
    <property type="entry name" value="UDP-galactose 4-epimerase, domain 1"/>
    <property type="match status" value="1"/>
</dbReference>
<gene>
    <name evidence="5" type="ORF">EXIGLDRAFT_834164</name>
</gene>
<dbReference type="Pfam" id="PF05368">
    <property type="entry name" value="NmrA"/>
    <property type="match status" value="1"/>
</dbReference>
<dbReference type="CDD" id="cd05251">
    <property type="entry name" value="NmrA_like_SDR_a"/>
    <property type="match status" value="1"/>
</dbReference>
<dbReference type="PANTHER" id="PTHR42748">
    <property type="entry name" value="NITROGEN METABOLITE REPRESSION PROTEIN NMRA FAMILY MEMBER"/>
    <property type="match status" value="1"/>
</dbReference>
<keyword evidence="2" id="KW-0521">NADP</keyword>
<comment type="similarity">
    <text evidence="1">Belongs to the NmrA-type oxidoreductase family.</text>
</comment>
<evidence type="ECO:0000313" key="6">
    <source>
        <dbReference type="Proteomes" id="UP000077266"/>
    </source>
</evidence>
<dbReference type="AlphaFoldDB" id="A0A165K220"/>
<dbReference type="Gene3D" id="3.40.50.720">
    <property type="entry name" value="NAD(P)-binding Rossmann-like Domain"/>
    <property type="match status" value="1"/>
</dbReference>
<proteinExistence type="inferred from homology"/>
<organism evidence="5 6">
    <name type="scientific">Exidia glandulosa HHB12029</name>
    <dbReference type="NCBI Taxonomy" id="1314781"/>
    <lineage>
        <taxon>Eukaryota</taxon>
        <taxon>Fungi</taxon>
        <taxon>Dikarya</taxon>
        <taxon>Basidiomycota</taxon>
        <taxon>Agaricomycotina</taxon>
        <taxon>Agaricomycetes</taxon>
        <taxon>Auriculariales</taxon>
        <taxon>Exidiaceae</taxon>
        <taxon>Exidia</taxon>
    </lineage>
</organism>
<sequence length="313" mass="34410">MSGKQIIAVFGATGAAGGSVAKYLLEDGTFAVRAVTRNADSPAAQALKAKGAEIVVADLDKPDTLHAAVKGAYGVSGVTDFWTIFSKHGDTSKTQAAEEEQGKSLVDAAKAAGVKHFVWFSLWNSDVPHFEGKYQVEQYLKASGVPYTALYNSTYYENLGNKAFGTLKKMDDDTYSVELPFPEDAYIPSYSVDQSGGWVLEAFKKPEQYTGKTIFAVGEHLTPNQYAAALSKVFGKEVKAKPMTVDNFHMMAHVPNPFVVELYLNMKYYLDHCQPPKSAYGSEAESKKIYPGQYTFEEFARNNEAFRKAFESL</sequence>
<reference evidence="5 6" key="1">
    <citation type="journal article" date="2016" name="Mol. Biol. Evol.">
        <title>Comparative Genomics of Early-Diverging Mushroom-Forming Fungi Provides Insights into the Origins of Lignocellulose Decay Capabilities.</title>
        <authorList>
            <person name="Nagy L.G."/>
            <person name="Riley R."/>
            <person name="Tritt A."/>
            <person name="Adam C."/>
            <person name="Daum C."/>
            <person name="Floudas D."/>
            <person name="Sun H."/>
            <person name="Yadav J.S."/>
            <person name="Pangilinan J."/>
            <person name="Larsson K.H."/>
            <person name="Matsuura K."/>
            <person name="Barry K."/>
            <person name="Labutti K."/>
            <person name="Kuo R."/>
            <person name="Ohm R.A."/>
            <person name="Bhattacharya S.S."/>
            <person name="Shirouzu T."/>
            <person name="Yoshinaga Y."/>
            <person name="Martin F.M."/>
            <person name="Grigoriev I.V."/>
            <person name="Hibbett D.S."/>
        </authorList>
    </citation>
    <scope>NUCLEOTIDE SEQUENCE [LARGE SCALE GENOMIC DNA]</scope>
    <source>
        <strain evidence="5 6">HHB12029</strain>
    </source>
</reference>
<keyword evidence="6" id="KW-1185">Reference proteome</keyword>
<keyword evidence="3" id="KW-0560">Oxidoreductase</keyword>
<dbReference type="InterPro" id="IPR008030">
    <property type="entry name" value="NmrA-like"/>
</dbReference>
<dbReference type="OrthoDB" id="419598at2759"/>
<dbReference type="STRING" id="1314781.A0A165K220"/>
<dbReference type="EMBL" id="KV425953">
    <property type="protein sequence ID" value="KZV95672.1"/>
    <property type="molecule type" value="Genomic_DNA"/>
</dbReference>